<dbReference type="Proteomes" id="UP000078397">
    <property type="component" value="Unassembled WGS sequence"/>
</dbReference>
<evidence type="ECO:0000313" key="6">
    <source>
        <dbReference type="Proteomes" id="UP000078397"/>
    </source>
</evidence>
<evidence type="ECO:0000313" key="5">
    <source>
        <dbReference type="EMBL" id="OWT42878.1"/>
    </source>
</evidence>
<dbReference type="GeneID" id="28849245"/>
<name>A0A219APZ4_METCM</name>
<dbReference type="CDD" id="cd23508">
    <property type="entry name" value="hydrophobin_II"/>
    <property type="match status" value="1"/>
</dbReference>
<dbReference type="GO" id="GO:0005576">
    <property type="term" value="C:extracellular region"/>
    <property type="evidence" value="ECO:0007669"/>
    <property type="project" value="InterPro"/>
</dbReference>
<proteinExistence type="inferred from homology"/>
<dbReference type="KEGG" id="pchm:VFPPC_17929"/>
<comment type="caution">
    <text evidence="5">The sequence shown here is derived from an EMBL/GenBank/DDBJ whole genome shotgun (WGS) entry which is preliminary data.</text>
</comment>
<protein>
    <submittedName>
        <fullName evidence="5">Fungal hydrophobin domain-containing protein</fullName>
    </submittedName>
</protein>
<gene>
    <name evidence="5" type="ORF">VFPPC_17929</name>
</gene>
<evidence type="ECO:0000256" key="3">
    <source>
        <dbReference type="ARBA" id="ARBA00023157"/>
    </source>
</evidence>
<evidence type="ECO:0000256" key="4">
    <source>
        <dbReference type="SAM" id="SignalP"/>
    </source>
</evidence>
<organism evidence="5 6">
    <name type="scientific">Pochonia chlamydosporia 170</name>
    <dbReference type="NCBI Taxonomy" id="1380566"/>
    <lineage>
        <taxon>Eukaryota</taxon>
        <taxon>Fungi</taxon>
        <taxon>Dikarya</taxon>
        <taxon>Ascomycota</taxon>
        <taxon>Pezizomycotina</taxon>
        <taxon>Sordariomycetes</taxon>
        <taxon>Hypocreomycetidae</taxon>
        <taxon>Hypocreales</taxon>
        <taxon>Clavicipitaceae</taxon>
        <taxon>Pochonia</taxon>
    </lineage>
</organism>
<feature type="chain" id="PRO_5012013323" evidence="4">
    <location>
        <begin position="19"/>
        <end position="87"/>
    </location>
</feature>
<dbReference type="EMBL" id="LSBJ02000005">
    <property type="protein sequence ID" value="OWT42878.1"/>
    <property type="molecule type" value="Genomic_DNA"/>
</dbReference>
<reference evidence="5 6" key="1">
    <citation type="journal article" date="2016" name="PLoS Pathog.">
        <title>Biosynthesis of antibiotic leucinostatins in bio-control fungus Purpureocillium lilacinum and their inhibition on phytophthora revealed by genome mining.</title>
        <authorList>
            <person name="Wang G."/>
            <person name="Liu Z."/>
            <person name="Lin R."/>
            <person name="Li E."/>
            <person name="Mao Z."/>
            <person name="Ling J."/>
            <person name="Yang Y."/>
            <person name="Yin W.B."/>
            <person name="Xie B."/>
        </authorList>
    </citation>
    <scope>NUCLEOTIDE SEQUENCE [LARGE SCALE GENOMIC DNA]</scope>
    <source>
        <strain evidence="5">170</strain>
    </source>
</reference>
<dbReference type="SUPFAM" id="SSF101751">
    <property type="entry name" value="Hydrophobin II, HfbII"/>
    <property type="match status" value="1"/>
</dbReference>
<dbReference type="OrthoDB" id="4897295at2759"/>
<dbReference type="InterPro" id="IPR010636">
    <property type="entry name" value="Class_II_hydrophobin"/>
</dbReference>
<evidence type="ECO:0000256" key="1">
    <source>
        <dbReference type="ARBA" id="ARBA00004196"/>
    </source>
</evidence>
<comment type="similarity">
    <text evidence="2">Belongs to the cerato-ulmin hydrophobin family.</text>
</comment>
<dbReference type="AlphaFoldDB" id="A0A219APZ4"/>
<keyword evidence="3" id="KW-1015">Disulfide bond</keyword>
<keyword evidence="4" id="KW-0732">Signal</keyword>
<dbReference type="Gene3D" id="3.20.120.10">
    <property type="entry name" value="Hydrophobin"/>
    <property type="match status" value="1"/>
</dbReference>
<comment type="subcellular location">
    <subcellularLocation>
        <location evidence="1">Cell envelope</location>
    </subcellularLocation>
</comment>
<evidence type="ECO:0000256" key="2">
    <source>
        <dbReference type="ARBA" id="ARBA00009576"/>
    </source>
</evidence>
<dbReference type="Pfam" id="PF06766">
    <property type="entry name" value="Hydrophobin_2"/>
    <property type="match status" value="1"/>
</dbReference>
<keyword evidence="6" id="KW-1185">Reference proteome</keyword>
<accession>A0A219APZ4</accession>
<dbReference type="RefSeq" id="XP_018142303.2">
    <property type="nucleotide sequence ID" value="XM_018285251.2"/>
</dbReference>
<feature type="signal peptide" evidence="4">
    <location>
        <begin position="1"/>
        <end position="18"/>
    </location>
</feature>
<dbReference type="InterPro" id="IPR036686">
    <property type="entry name" value="Class_II_Hydrophobin_sf"/>
</dbReference>
<sequence>MKVLAATIFSLAIAASSTRRGAPHTCPGGLTNSSPLCCSLNIAGILALDCISPPSNGCTGSMKPQCCTLGLAGQGLLCNDAIVDWVK</sequence>